<keyword evidence="7" id="KW-0521">NADP</keyword>
<dbReference type="GO" id="GO:0005829">
    <property type="term" value="C:cytosol"/>
    <property type="evidence" value="ECO:0007669"/>
    <property type="project" value="TreeGrafter"/>
</dbReference>
<feature type="binding site" evidence="7">
    <location>
        <position position="51"/>
    </location>
    <ligand>
        <name>NADP(+)</name>
        <dbReference type="ChEBI" id="CHEBI:58349"/>
    </ligand>
</feature>
<organism evidence="9">
    <name type="scientific">Campylobacter sp. CCS1377</name>
    <dbReference type="NCBI Taxonomy" id="3158229"/>
    <lineage>
        <taxon>Bacteria</taxon>
        <taxon>Pseudomonadati</taxon>
        <taxon>Campylobacterota</taxon>
        <taxon>Epsilonproteobacteria</taxon>
        <taxon>Campylobacterales</taxon>
        <taxon>Campylobacteraceae</taxon>
        <taxon>Campylobacter</taxon>
    </lineage>
</organism>
<feature type="binding site" evidence="7">
    <location>
        <position position="278"/>
    </location>
    <ligand>
        <name>FMN</name>
        <dbReference type="ChEBI" id="CHEBI:58210"/>
    </ligand>
</feature>
<dbReference type="PROSITE" id="PS00787">
    <property type="entry name" value="CHORISMATE_SYNTHASE_1"/>
    <property type="match status" value="1"/>
</dbReference>
<feature type="binding site" evidence="7">
    <location>
        <begin position="238"/>
        <end position="239"/>
    </location>
    <ligand>
        <name>FMN</name>
        <dbReference type="ChEBI" id="CHEBI:58210"/>
    </ligand>
</feature>
<dbReference type="NCBIfam" id="NF003793">
    <property type="entry name" value="PRK05382.1"/>
    <property type="match status" value="1"/>
</dbReference>
<evidence type="ECO:0000256" key="3">
    <source>
        <dbReference type="ARBA" id="ARBA00013036"/>
    </source>
</evidence>
<feature type="binding site" evidence="7">
    <location>
        <begin position="293"/>
        <end position="297"/>
    </location>
    <ligand>
        <name>FMN</name>
        <dbReference type="ChEBI" id="CHEBI:58210"/>
    </ligand>
</feature>
<comment type="pathway">
    <text evidence="1 7 8">Metabolic intermediate biosynthesis; chorismate biosynthesis; chorismate from D-erythrose 4-phosphate and phosphoenolpyruvate: step 7/7.</text>
</comment>
<dbReference type="HAMAP" id="MF_00300">
    <property type="entry name" value="Chorismate_synth"/>
    <property type="match status" value="1"/>
</dbReference>
<comment type="function">
    <text evidence="7">Catalyzes the anti-1,4-elimination of the C-3 phosphate and the C-6 proR hydrogen from 5-enolpyruvylshikimate-3-phosphate (EPSP) to yield chorismate, which is the branch point compound that serves as the starting substrate for the three terminal pathways of aromatic amino acid biosynthesis. This reaction introduces a second double bond into the aromatic ring system.</text>
</comment>
<dbReference type="EC" id="4.2.3.5" evidence="3 7"/>
<dbReference type="CDD" id="cd07304">
    <property type="entry name" value="Chorismate_synthase"/>
    <property type="match status" value="1"/>
</dbReference>
<evidence type="ECO:0000313" key="9">
    <source>
        <dbReference type="EMBL" id="XBJ29281.1"/>
    </source>
</evidence>
<comment type="cofactor">
    <cofactor evidence="7 8">
        <name>FMNH2</name>
        <dbReference type="ChEBI" id="CHEBI:57618"/>
    </cofactor>
    <text evidence="7 8">Reduced FMN (FMNH(2)).</text>
</comment>
<dbReference type="PANTHER" id="PTHR21085:SF0">
    <property type="entry name" value="CHORISMATE SYNTHASE"/>
    <property type="match status" value="1"/>
</dbReference>
<dbReference type="GO" id="GO:0008652">
    <property type="term" value="P:amino acid biosynthetic process"/>
    <property type="evidence" value="ECO:0007669"/>
    <property type="project" value="UniProtKB-KW"/>
</dbReference>
<evidence type="ECO:0000256" key="8">
    <source>
        <dbReference type="RuleBase" id="RU000605"/>
    </source>
</evidence>
<keyword evidence="6 7" id="KW-0456">Lyase</keyword>
<dbReference type="GO" id="GO:0009073">
    <property type="term" value="P:aromatic amino acid family biosynthetic process"/>
    <property type="evidence" value="ECO:0007669"/>
    <property type="project" value="UniProtKB-KW"/>
</dbReference>
<keyword evidence="7" id="KW-0285">Flavoprotein</keyword>
<dbReference type="InterPro" id="IPR020541">
    <property type="entry name" value="Chorismate_synthase_CS"/>
</dbReference>
<accession>A0AAU7E7W6</accession>
<comment type="similarity">
    <text evidence="2 7 8">Belongs to the chorismate synthase family.</text>
</comment>
<dbReference type="GO" id="GO:0010181">
    <property type="term" value="F:FMN binding"/>
    <property type="evidence" value="ECO:0007669"/>
    <property type="project" value="TreeGrafter"/>
</dbReference>
<dbReference type="PROSITE" id="PS00788">
    <property type="entry name" value="CHORISMATE_SYNTHASE_2"/>
    <property type="match status" value="1"/>
</dbReference>
<dbReference type="InterPro" id="IPR000453">
    <property type="entry name" value="Chorismate_synth"/>
</dbReference>
<feature type="binding site" evidence="7">
    <location>
        <begin position="122"/>
        <end position="124"/>
    </location>
    <ligand>
        <name>FMN</name>
        <dbReference type="ChEBI" id="CHEBI:58210"/>
    </ligand>
</feature>
<evidence type="ECO:0000256" key="7">
    <source>
        <dbReference type="HAMAP-Rule" id="MF_00300"/>
    </source>
</evidence>
<dbReference type="NCBIfam" id="TIGR00033">
    <property type="entry name" value="aroC"/>
    <property type="match status" value="1"/>
</dbReference>
<proteinExistence type="inferred from homology"/>
<dbReference type="Pfam" id="PF01264">
    <property type="entry name" value="Chorismate_synt"/>
    <property type="match status" value="1"/>
</dbReference>
<dbReference type="SUPFAM" id="SSF103263">
    <property type="entry name" value="Chorismate synthase, AroC"/>
    <property type="match status" value="1"/>
</dbReference>
<feature type="binding site" evidence="7">
    <location>
        <position position="319"/>
    </location>
    <ligand>
        <name>FMN</name>
        <dbReference type="ChEBI" id="CHEBI:58210"/>
    </ligand>
</feature>
<dbReference type="Gene3D" id="3.60.150.10">
    <property type="entry name" value="Chorismate synthase AroC"/>
    <property type="match status" value="1"/>
</dbReference>
<feature type="binding site" evidence="7">
    <location>
        <position position="46"/>
    </location>
    <ligand>
        <name>NADP(+)</name>
        <dbReference type="ChEBI" id="CHEBI:58349"/>
    </ligand>
</feature>
<comment type="subunit">
    <text evidence="7">Homotetramer.</text>
</comment>
<keyword evidence="4 7" id="KW-0028">Amino-acid biosynthesis</keyword>
<reference evidence="9" key="1">
    <citation type="submission" date="2024-05" db="EMBL/GenBank/DDBJ databases">
        <title>Campylobacter coli isolated from environmental waters in Slovenia.</title>
        <authorList>
            <person name="Zautner A.E."/>
            <person name="Bunk B."/>
            <person name="Riedel T."/>
            <person name="Sproeer C."/>
        </authorList>
    </citation>
    <scope>NUCLEOTIDE SEQUENCE</scope>
    <source>
        <strain evidence="9">CCS1377</strain>
    </source>
</reference>
<keyword evidence="7" id="KW-0288">FMN</keyword>
<dbReference type="EMBL" id="CP155620">
    <property type="protein sequence ID" value="XBJ29281.1"/>
    <property type="molecule type" value="Genomic_DNA"/>
</dbReference>
<dbReference type="RefSeq" id="WP_134238192.1">
    <property type="nucleotide sequence ID" value="NZ_CP155620.1"/>
</dbReference>
<comment type="catalytic activity">
    <reaction evidence="7 8">
        <text>5-O-(1-carboxyvinyl)-3-phosphoshikimate = chorismate + phosphate</text>
        <dbReference type="Rhea" id="RHEA:21020"/>
        <dbReference type="ChEBI" id="CHEBI:29748"/>
        <dbReference type="ChEBI" id="CHEBI:43474"/>
        <dbReference type="ChEBI" id="CHEBI:57701"/>
        <dbReference type="EC" id="4.2.3.5"/>
    </reaction>
</comment>
<dbReference type="PANTHER" id="PTHR21085">
    <property type="entry name" value="CHORISMATE SYNTHASE"/>
    <property type="match status" value="1"/>
</dbReference>
<sequence length="361" mass="39254">MNTFGTKLRFTSFGESHGKAIGCVIDGLPAGVKIDEEFLQNELDKRKGGSKFATPRKEGDRAEILSGVFEGFSTGTPIGIVVFNENTRSKDYDNIKDLFRPSHADFTYFKKFSIRDHRGGGRASARESVARVAGGAICAMLLKEFNIEVQSGVFGVGNFVSTLKNNEFDFEFAKKSEIFCLDPFLENDFKEEILNARNSKDSVGASVFTKVSGVMAGLGEVLYDKLDAKIAHALMGLNAVKAVELGEGINASRMRGSQNNDCLKDGKFLSNHSGGILGGISNGDILEIKSYFKPTPSIFSAQESMDKFGNNIICELKGRHDPCVGVRGSVVATAMIRLVLADCLLLNVSANLENLKRIYQA</sequence>
<dbReference type="AlphaFoldDB" id="A0AAU7E7W6"/>
<keyword evidence="5 7" id="KW-0057">Aromatic amino acid biosynthesis</keyword>
<dbReference type="GO" id="GO:0004107">
    <property type="term" value="F:chorismate synthase activity"/>
    <property type="evidence" value="ECO:0007669"/>
    <property type="project" value="UniProtKB-UniRule"/>
</dbReference>
<evidence type="ECO:0000256" key="1">
    <source>
        <dbReference type="ARBA" id="ARBA00005044"/>
    </source>
</evidence>
<evidence type="ECO:0000256" key="5">
    <source>
        <dbReference type="ARBA" id="ARBA00023141"/>
    </source>
</evidence>
<dbReference type="InterPro" id="IPR035904">
    <property type="entry name" value="Chorismate_synth_AroC_sf"/>
</dbReference>
<protein>
    <recommendedName>
        <fullName evidence="3 7">Chorismate synthase</fullName>
        <shortName evidence="7">CS</shortName>
        <ecNumber evidence="3 7">4.2.3.5</ecNumber>
    </recommendedName>
    <alternativeName>
        <fullName evidence="7">5-enolpyruvylshikimate-3-phosphate phospholyase</fullName>
    </alternativeName>
</protein>
<evidence type="ECO:0000256" key="2">
    <source>
        <dbReference type="ARBA" id="ARBA00008014"/>
    </source>
</evidence>
<gene>
    <name evidence="7 9" type="primary">aroC</name>
    <name evidence="9" type="ORF">AAH949_00075</name>
</gene>
<evidence type="ECO:0000256" key="6">
    <source>
        <dbReference type="ARBA" id="ARBA00023239"/>
    </source>
</evidence>
<dbReference type="PIRSF" id="PIRSF001456">
    <property type="entry name" value="Chorismate_synth"/>
    <property type="match status" value="1"/>
</dbReference>
<keyword evidence="7" id="KW-0274">FAD</keyword>
<name>A0AAU7E7W6_9BACT</name>
<dbReference type="GO" id="GO:0009423">
    <property type="term" value="P:chorismate biosynthetic process"/>
    <property type="evidence" value="ECO:0007669"/>
    <property type="project" value="UniProtKB-UniRule"/>
</dbReference>
<evidence type="ECO:0000256" key="4">
    <source>
        <dbReference type="ARBA" id="ARBA00022605"/>
    </source>
</evidence>